<evidence type="ECO:0000313" key="2">
    <source>
        <dbReference type="Proteomes" id="UP000789366"/>
    </source>
</evidence>
<comment type="caution">
    <text evidence="1">The sequence shown here is derived from an EMBL/GenBank/DDBJ whole genome shotgun (WGS) entry which is preliminary data.</text>
</comment>
<evidence type="ECO:0000313" key="1">
    <source>
        <dbReference type="EMBL" id="CAG8732915.1"/>
    </source>
</evidence>
<feature type="non-terminal residue" evidence="1">
    <location>
        <position position="1"/>
    </location>
</feature>
<keyword evidence="2" id="KW-1185">Reference proteome</keyword>
<gene>
    <name evidence="1" type="ORF">SPELUC_LOCUS13238</name>
</gene>
<protein>
    <submittedName>
        <fullName evidence="1">607_t:CDS:1</fullName>
    </submittedName>
</protein>
<reference evidence="1" key="1">
    <citation type="submission" date="2021-06" db="EMBL/GenBank/DDBJ databases">
        <authorList>
            <person name="Kallberg Y."/>
            <person name="Tangrot J."/>
            <person name="Rosling A."/>
        </authorList>
    </citation>
    <scope>NUCLEOTIDE SEQUENCE</scope>
    <source>
        <strain evidence="1">28 12/20/2015</strain>
    </source>
</reference>
<sequence>QEIVVQQKAREIEERQEKIYEKEQGNKRVFEEEEEISKDVMQKENLDAWKETKKEIIFNRFEQKEREW</sequence>
<dbReference type="Proteomes" id="UP000789366">
    <property type="component" value="Unassembled WGS sequence"/>
</dbReference>
<proteinExistence type="predicted"/>
<accession>A0ACA9Q2I5</accession>
<feature type="non-terminal residue" evidence="1">
    <location>
        <position position="68"/>
    </location>
</feature>
<dbReference type="EMBL" id="CAJVPW010034179">
    <property type="protein sequence ID" value="CAG8732915.1"/>
    <property type="molecule type" value="Genomic_DNA"/>
</dbReference>
<organism evidence="1 2">
    <name type="scientific">Cetraspora pellucida</name>
    <dbReference type="NCBI Taxonomy" id="1433469"/>
    <lineage>
        <taxon>Eukaryota</taxon>
        <taxon>Fungi</taxon>
        <taxon>Fungi incertae sedis</taxon>
        <taxon>Mucoromycota</taxon>
        <taxon>Glomeromycotina</taxon>
        <taxon>Glomeromycetes</taxon>
        <taxon>Diversisporales</taxon>
        <taxon>Gigasporaceae</taxon>
        <taxon>Cetraspora</taxon>
    </lineage>
</organism>
<name>A0ACA9Q2I5_9GLOM</name>